<gene>
    <name evidence="1" type="ORF">TRIUR3_18654</name>
</gene>
<dbReference type="AlphaFoldDB" id="M7Y665"/>
<reference evidence="1" key="1">
    <citation type="journal article" date="2013" name="Nature">
        <title>Draft genome of the wheat A-genome progenitor Triticum urartu.</title>
        <authorList>
            <person name="Ling H.Q."/>
            <person name="Zhao S."/>
            <person name="Liu D."/>
            <person name="Wang J."/>
            <person name="Sun H."/>
            <person name="Zhang C."/>
            <person name="Fan H."/>
            <person name="Li D."/>
            <person name="Dong L."/>
            <person name="Tao Y."/>
            <person name="Gao C."/>
            <person name="Wu H."/>
            <person name="Li Y."/>
            <person name="Cui Y."/>
            <person name="Guo X."/>
            <person name="Zheng S."/>
            <person name="Wang B."/>
            <person name="Yu K."/>
            <person name="Liang Q."/>
            <person name="Yang W."/>
            <person name="Lou X."/>
            <person name="Chen J."/>
            <person name="Feng M."/>
            <person name="Jian J."/>
            <person name="Zhang X."/>
            <person name="Luo G."/>
            <person name="Jiang Y."/>
            <person name="Liu J."/>
            <person name="Wang Z."/>
            <person name="Sha Y."/>
            <person name="Zhang B."/>
            <person name="Wu H."/>
            <person name="Tang D."/>
            <person name="Shen Q."/>
            <person name="Xue P."/>
            <person name="Zou S."/>
            <person name="Wang X."/>
            <person name="Liu X."/>
            <person name="Wang F."/>
            <person name="Yang Y."/>
            <person name="An X."/>
            <person name="Dong Z."/>
            <person name="Zhang K."/>
            <person name="Zhang X."/>
            <person name="Luo M.C."/>
            <person name="Dvorak J."/>
            <person name="Tong Y."/>
            <person name="Wang J."/>
            <person name="Yang H."/>
            <person name="Li Z."/>
            <person name="Wang D."/>
            <person name="Zhang A."/>
            <person name="Wang J."/>
        </authorList>
    </citation>
    <scope>NUCLEOTIDE SEQUENCE</scope>
</reference>
<organism evidence="1">
    <name type="scientific">Triticum urartu</name>
    <name type="common">Red wild einkorn</name>
    <name type="synonym">Crithodium urartu</name>
    <dbReference type="NCBI Taxonomy" id="4572"/>
    <lineage>
        <taxon>Eukaryota</taxon>
        <taxon>Viridiplantae</taxon>
        <taxon>Streptophyta</taxon>
        <taxon>Embryophyta</taxon>
        <taxon>Tracheophyta</taxon>
        <taxon>Spermatophyta</taxon>
        <taxon>Magnoliopsida</taxon>
        <taxon>Liliopsida</taxon>
        <taxon>Poales</taxon>
        <taxon>Poaceae</taxon>
        <taxon>BOP clade</taxon>
        <taxon>Pooideae</taxon>
        <taxon>Triticodae</taxon>
        <taxon>Triticeae</taxon>
        <taxon>Triticinae</taxon>
        <taxon>Triticum</taxon>
    </lineage>
</organism>
<protein>
    <submittedName>
        <fullName evidence="1">Uncharacterized protein</fullName>
    </submittedName>
</protein>
<evidence type="ECO:0000313" key="1">
    <source>
        <dbReference type="EMBL" id="EMS45358.1"/>
    </source>
</evidence>
<proteinExistence type="predicted"/>
<name>M7Y665_TRIUA</name>
<dbReference type="EMBL" id="KD287336">
    <property type="protein sequence ID" value="EMS45358.1"/>
    <property type="molecule type" value="Genomic_DNA"/>
</dbReference>
<sequence>MTHGQQYWYHDVPEIYGMNYLGGDDEASDLVSRLRWRNTHCGKWARKEPRKKKKMHPLPL</sequence>
<accession>M7Y665</accession>